<sequence length="138" mass="15442">DIGNRDFVAHLNTAANARELTLNGLFTVTHSATFSRFNADCLRFLEEKHEDLNDAEIIRHAGPVTSKSLAGLAGDGGYQIDYRVFKMASLEYLRRKGFEGVYSLIYSTMKKLREEAGKHNVDAMFEGLDEWSSGGVMF</sequence>
<dbReference type="OrthoDB" id="6347512at2759"/>
<reference evidence="1 2" key="1">
    <citation type="journal article" date="2013" name="PLoS Genet.">
        <title>Genomic mechanisms accounting for the adaptation to parasitism in nematode-trapping fungi.</title>
        <authorList>
            <person name="Meerupati T."/>
            <person name="Andersson K.M."/>
            <person name="Friman E."/>
            <person name="Kumar D."/>
            <person name="Tunlid A."/>
            <person name="Ahren D."/>
        </authorList>
    </citation>
    <scope>NUCLEOTIDE SEQUENCE [LARGE SCALE GENOMIC DNA]</scope>
    <source>
        <strain evidence="1 2">CBS 200.50</strain>
    </source>
</reference>
<evidence type="ECO:0000313" key="2">
    <source>
        <dbReference type="Proteomes" id="UP000015100"/>
    </source>
</evidence>
<dbReference type="AlphaFoldDB" id="S8AHK8"/>
<gene>
    <name evidence="1" type="ORF">H072_5486</name>
</gene>
<dbReference type="HOGENOM" id="CLU_1859973_0_0_1"/>
<dbReference type="EMBL" id="AQGS01000285">
    <property type="protein sequence ID" value="EPS40646.1"/>
    <property type="molecule type" value="Genomic_DNA"/>
</dbReference>
<dbReference type="Proteomes" id="UP000015100">
    <property type="component" value="Unassembled WGS sequence"/>
</dbReference>
<protein>
    <submittedName>
        <fullName evidence="1">Uncharacterized protein</fullName>
    </submittedName>
</protein>
<name>S8AHK8_DACHA</name>
<reference evidence="2" key="2">
    <citation type="submission" date="2013-04" db="EMBL/GenBank/DDBJ databases">
        <title>Genomic mechanisms accounting for the adaptation to parasitism in nematode-trapping fungi.</title>
        <authorList>
            <person name="Ahren D.G."/>
        </authorList>
    </citation>
    <scope>NUCLEOTIDE SEQUENCE [LARGE SCALE GENOMIC DNA]</scope>
    <source>
        <strain evidence="2">CBS 200.50</strain>
    </source>
</reference>
<accession>S8AHK8</accession>
<organism evidence="1 2">
    <name type="scientific">Dactylellina haptotyla (strain CBS 200.50)</name>
    <name type="common">Nematode-trapping fungus</name>
    <name type="synonym">Monacrosporium haptotylum</name>
    <dbReference type="NCBI Taxonomy" id="1284197"/>
    <lineage>
        <taxon>Eukaryota</taxon>
        <taxon>Fungi</taxon>
        <taxon>Dikarya</taxon>
        <taxon>Ascomycota</taxon>
        <taxon>Pezizomycotina</taxon>
        <taxon>Orbiliomycetes</taxon>
        <taxon>Orbiliales</taxon>
        <taxon>Orbiliaceae</taxon>
        <taxon>Dactylellina</taxon>
    </lineage>
</organism>
<keyword evidence="2" id="KW-1185">Reference proteome</keyword>
<feature type="non-terminal residue" evidence="1">
    <location>
        <position position="1"/>
    </location>
</feature>
<proteinExistence type="predicted"/>
<evidence type="ECO:0000313" key="1">
    <source>
        <dbReference type="EMBL" id="EPS40646.1"/>
    </source>
</evidence>
<dbReference type="STRING" id="1284197.S8AHK8"/>
<comment type="caution">
    <text evidence="1">The sequence shown here is derived from an EMBL/GenBank/DDBJ whole genome shotgun (WGS) entry which is preliminary data.</text>
</comment>